<feature type="compositionally biased region" description="Basic and acidic residues" evidence="1">
    <location>
        <begin position="81"/>
        <end position="92"/>
    </location>
</feature>
<feature type="region of interest" description="Disordered" evidence="1">
    <location>
        <begin position="38"/>
        <end position="108"/>
    </location>
</feature>
<protein>
    <submittedName>
        <fullName evidence="2">Uncharacterized protein</fullName>
    </submittedName>
</protein>
<dbReference type="OrthoDB" id="786584at2759"/>
<reference evidence="2" key="1">
    <citation type="submission" date="2021-03" db="EMBL/GenBank/DDBJ databases">
        <authorList>
            <person name="Li Z."/>
            <person name="Yang C."/>
        </authorList>
    </citation>
    <scope>NUCLEOTIDE SEQUENCE</scope>
    <source>
        <strain evidence="2">Dzin_1.0</strain>
        <tissue evidence="2">Leaf</tissue>
    </source>
</reference>
<sequence>MGVNLNILEYGMVMDVQSSIEPSHSAIASITNMEANKRTVGQGGNAGGADQVKGGVDSSRQQGSGGGHGDDQIMKAPGAEGHIKRQDFEKDPQAYFQGLRHGSDKPGN</sequence>
<organism evidence="2 3">
    <name type="scientific">Dioscorea zingiberensis</name>
    <dbReference type="NCBI Taxonomy" id="325984"/>
    <lineage>
        <taxon>Eukaryota</taxon>
        <taxon>Viridiplantae</taxon>
        <taxon>Streptophyta</taxon>
        <taxon>Embryophyta</taxon>
        <taxon>Tracheophyta</taxon>
        <taxon>Spermatophyta</taxon>
        <taxon>Magnoliopsida</taxon>
        <taxon>Liliopsida</taxon>
        <taxon>Dioscoreales</taxon>
        <taxon>Dioscoreaceae</taxon>
        <taxon>Dioscorea</taxon>
    </lineage>
</organism>
<dbReference type="InterPro" id="IPR039926">
    <property type="entry name" value="Egg_app_1"/>
</dbReference>
<dbReference type="PANTHER" id="PTHR33333">
    <property type="entry name" value="ERYTHROCYTE MEMBRANE PROTEIN 1-LIKE"/>
    <property type="match status" value="1"/>
</dbReference>
<proteinExistence type="predicted"/>
<dbReference type="EMBL" id="JAGGNH010000001">
    <property type="protein sequence ID" value="KAJ0989254.1"/>
    <property type="molecule type" value="Genomic_DNA"/>
</dbReference>
<reference evidence="2" key="2">
    <citation type="journal article" date="2022" name="Hortic Res">
        <title>The genome of Dioscorea zingiberensis sheds light on the biosynthesis, origin and evolution of the medicinally important diosgenin saponins.</title>
        <authorList>
            <person name="Li Y."/>
            <person name="Tan C."/>
            <person name="Li Z."/>
            <person name="Guo J."/>
            <person name="Li S."/>
            <person name="Chen X."/>
            <person name="Wang C."/>
            <person name="Dai X."/>
            <person name="Yang H."/>
            <person name="Song W."/>
            <person name="Hou L."/>
            <person name="Xu J."/>
            <person name="Tong Z."/>
            <person name="Xu A."/>
            <person name="Yuan X."/>
            <person name="Wang W."/>
            <person name="Yang Q."/>
            <person name="Chen L."/>
            <person name="Sun Z."/>
            <person name="Wang K."/>
            <person name="Pan B."/>
            <person name="Chen J."/>
            <person name="Bao Y."/>
            <person name="Liu F."/>
            <person name="Qi X."/>
            <person name="Gang D.R."/>
            <person name="Wen J."/>
            <person name="Li J."/>
        </authorList>
    </citation>
    <scope>NUCLEOTIDE SEQUENCE</scope>
    <source>
        <strain evidence="2">Dzin_1.0</strain>
    </source>
</reference>
<dbReference type="PANTHER" id="PTHR33333:SF32">
    <property type="entry name" value="PSAD1"/>
    <property type="match status" value="1"/>
</dbReference>
<evidence type="ECO:0000313" key="2">
    <source>
        <dbReference type="EMBL" id="KAJ0989254.1"/>
    </source>
</evidence>
<gene>
    <name evidence="2" type="ORF">J5N97_007610</name>
</gene>
<comment type="caution">
    <text evidence="2">The sequence shown here is derived from an EMBL/GenBank/DDBJ whole genome shotgun (WGS) entry which is preliminary data.</text>
</comment>
<dbReference type="Proteomes" id="UP001085076">
    <property type="component" value="Miscellaneous, Linkage group lg01"/>
</dbReference>
<dbReference type="AlphaFoldDB" id="A0A9D5HUE6"/>
<keyword evidence="3" id="KW-1185">Reference proteome</keyword>
<name>A0A9D5HUE6_9LILI</name>
<evidence type="ECO:0000256" key="1">
    <source>
        <dbReference type="SAM" id="MobiDB-lite"/>
    </source>
</evidence>
<evidence type="ECO:0000313" key="3">
    <source>
        <dbReference type="Proteomes" id="UP001085076"/>
    </source>
</evidence>
<accession>A0A9D5HUE6</accession>